<dbReference type="FunFam" id="3.30.160.60:FF:000145">
    <property type="entry name" value="Zinc finger protein 574"/>
    <property type="match status" value="1"/>
</dbReference>
<keyword evidence="3" id="KW-0677">Repeat</keyword>
<proteinExistence type="evidence at transcript level"/>
<name>A0A6F9DGM8_9ASCI</name>
<feature type="domain" description="BTB" evidence="9">
    <location>
        <begin position="26"/>
        <end position="91"/>
    </location>
</feature>
<dbReference type="PANTHER" id="PTHR24394">
    <property type="entry name" value="ZINC FINGER PROTEIN"/>
    <property type="match status" value="1"/>
</dbReference>
<dbReference type="EMBL" id="LR786276">
    <property type="protein sequence ID" value="CAB3259681.1"/>
    <property type="molecule type" value="mRNA"/>
</dbReference>
<dbReference type="Gene3D" id="3.30.160.60">
    <property type="entry name" value="Classic Zinc Finger"/>
    <property type="match status" value="3"/>
</dbReference>
<dbReference type="GO" id="GO:0005634">
    <property type="term" value="C:nucleus"/>
    <property type="evidence" value="ECO:0007669"/>
    <property type="project" value="UniProtKB-SubCell"/>
</dbReference>
<protein>
    <submittedName>
        <fullName evidence="11">Kelch-like protein 2</fullName>
    </submittedName>
</protein>
<dbReference type="AlphaFoldDB" id="A0A6F9DGM8"/>
<keyword evidence="5" id="KW-0862">Zinc</keyword>
<feature type="domain" description="C2H2-type" evidence="10">
    <location>
        <begin position="499"/>
        <end position="526"/>
    </location>
</feature>
<comment type="subcellular location">
    <subcellularLocation>
        <location evidence="1">Nucleus</location>
    </subcellularLocation>
</comment>
<dbReference type="InterPro" id="IPR036236">
    <property type="entry name" value="Znf_C2H2_sf"/>
</dbReference>
<evidence type="ECO:0000256" key="5">
    <source>
        <dbReference type="ARBA" id="ARBA00022833"/>
    </source>
</evidence>
<feature type="compositionally biased region" description="Polar residues" evidence="8">
    <location>
        <begin position="157"/>
        <end position="171"/>
    </location>
</feature>
<evidence type="ECO:0000256" key="7">
    <source>
        <dbReference type="PROSITE-ProRule" id="PRU00042"/>
    </source>
</evidence>
<gene>
    <name evidence="11" type="primary">Klhl2-001</name>
</gene>
<dbReference type="Pfam" id="PF00651">
    <property type="entry name" value="BTB"/>
    <property type="match status" value="1"/>
</dbReference>
<evidence type="ECO:0000256" key="3">
    <source>
        <dbReference type="ARBA" id="ARBA00022737"/>
    </source>
</evidence>
<dbReference type="InterPro" id="IPR011333">
    <property type="entry name" value="SKP1/BTB/POZ_sf"/>
</dbReference>
<reference evidence="11" key="1">
    <citation type="submission" date="2020-04" db="EMBL/GenBank/DDBJ databases">
        <authorList>
            <person name="Neveu A P."/>
        </authorList>
    </citation>
    <scope>NUCLEOTIDE SEQUENCE</scope>
    <source>
        <tissue evidence="11">Whole embryo</tissue>
    </source>
</reference>
<evidence type="ECO:0000256" key="1">
    <source>
        <dbReference type="ARBA" id="ARBA00004123"/>
    </source>
</evidence>
<evidence type="ECO:0000256" key="6">
    <source>
        <dbReference type="ARBA" id="ARBA00023242"/>
    </source>
</evidence>
<dbReference type="PANTHER" id="PTHR24394:SF29">
    <property type="entry name" value="MYONEURIN"/>
    <property type="match status" value="1"/>
</dbReference>
<sequence length="563" mass="65616">MIFSSPEYPVTALKLLNEMRQNNEFCDILISINGTKYAAHKAILVAGSQYMRQHLANLTTKVFVLNLQLTSLSVFEEVLQFLYNGQIELTEQNIAEMTMLASYLQMPELLNLTSQFINSFQEFSVANELAELEYSIEPQDVSNDQMSFLDQDDSTENELTSSPAKKQKTSTCNEEDNSTIKLYERRWKKFQCKTCGKQFSRKYICINHCLSHVDKSSGSFLCNHCGNLHKTVDELRTHYSQSRECWLAGLNRSQQNSTLFPYLSKRDILNGLRFKCDVCFEKYENFVPFQTHRRNEHGIEETLKCSICNECFDTEEFLTCHIPEHYKVTKNYERQQRSTKRPTYQPKDTDPSCPICRKLFSCKKTLKRHLETNRRGHCGKLLQKINSSEETSSPTEEEQNESSDNITGYLCDGCKVGFEKFAEFASHCLELHGTNPEMKCRFCELVFAKELWVDKHVEYHVTQKQEETAKGEEYTCQLCAATFQSDNNFQCHKTMKCASECRFCGKRFSRFANLRRHVRTHTGDRPYPCFECDLSFARKDILFQHLRLRHSIVMPRQSMIETM</sequence>
<dbReference type="SMART" id="SM00355">
    <property type="entry name" value="ZnF_C2H2"/>
    <property type="match status" value="10"/>
</dbReference>
<keyword evidence="6" id="KW-0539">Nucleus</keyword>
<dbReference type="SUPFAM" id="SSF54695">
    <property type="entry name" value="POZ domain"/>
    <property type="match status" value="1"/>
</dbReference>
<evidence type="ECO:0000256" key="2">
    <source>
        <dbReference type="ARBA" id="ARBA00022723"/>
    </source>
</evidence>
<keyword evidence="2" id="KW-0479">Metal-binding</keyword>
<evidence type="ECO:0000256" key="8">
    <source>
        <dbReference type="SAM" id="MobiDB-lite"/>
    </source>
</evidence>
<evidence type="ECO:0000259" key="10">
    <source>
        <dbReference type="PROSITE" id="PS50157"/>
    </source>
</evidence>
<feature type="domain" description="C2H2-type" evidence="10">
    <location>
        <begin position="190"/>
        <end position="217"/>
    </location>
</feature>
<dbReference type="InterPro" id="IPR000210">
    <property type="entry name" value="BTB/POZ_dom"/>
</dbReference>
<dbReference type="InterPro" id="IPR013087">
    <property type="entry name" value="Znf_C2H2_type"/>
</dbReference>
<evidence type="ECO:0000259" key="9">
    <source>
        <dbReference type="PROSITE" id="PS50097"/>
    </source>
</evidence>
<feature type="domain" description="C2H2-type" evidence="10">
    <location>
        <begin position="527"/>
        <end position="555"/>
    </location>
</feature>
<dbReference type="SMART" id="SM00225">
    <property type="entry name" value="BTB"/>
    <property type="match status" value="1"/>
</dbReference>
<dbReference type="GO" id="GO:0008270">
    <property type="term" value="F:zinc ion binding"/>
    <property type="evidence" value="ECO:0007669"/>
    <property type="project" value="UniProtKB-KW"/>
</dbReference>
<organism evidence="11">
    <name type="scientific">Phallusia mammillata</name>
    <dbReference type="NCBI Taxonomy" id="59560"/>
    <lineage>
        <taxon>Eukaryota</taxon>
        <taxon>Metazoa</taxon>
        <taxon>Chordata</taxon>
        <taxon>Tunicata</taxon>
        <taxon>Ascidiacea</taxon>
        <taxon>Phlebobranchia</taxon>
        <taxon>Ascidiidae</taxon>
        <taxon>Phallusia</taxon>
    </lineage>
</organism>
<dbReference type="GO" id="GO:0000981">
    <property type="term" value="F:DNA-binding transcription factor activity, RNA polymerase II-specific"/>
    <property type="evidence" value="ECO:0007669"/>
    <property type="project" value="TreeGrafter"/>
</dbReference>
<dbReference type="PROSITE" id="PS00028">
    <property type="entry name" value="ZINC_FINGER_C2H2_1"/>
    <property type="match status" value="7"/>
</dbReference>
<evidence type="ECO:0000256" key="4">
    <source>
        <dbReference type="ARBA" id="ARBA00022771"/>
    </source>
</evidence>
<evidence type="ECO:0000313" key="11">
    <source>
        <dbReference type="EMBL" id="CAB3259681.1"/>
    </source>
</evidence>
<keyword evidence="4 7" id="KW-0863">Zinc-finger</keyword>
<accession>A0A6F9DGM8</accession>
<dbReference type="PROSITE" id="PS50157">
    <property type="entry name" value="ZINC_FINGER_C2H2_2"/>
    <property type="match status" value="3"/>
</dbReference>
<feature type="region of interest" description="Disordered" evidence="8">
    <location>
        <begin position="152"/>
        <end position="171"/>
    </location>
</feature>
<dbReference type="PROSITE" id="PS50097">
    <property type="entry name" value="BTB"/>
    <property type="match status" value="1"/>
</dbReference>
<dbReference type="Gene3D" id="3.30.710.10">
    <property type="entry name" value="Potassium Channel Kv1.1, Chain A"/>
    <property type="match status" value="1"/>
</dbReference>
<dbReference type="Pfam" id="PF00096">
    <property type="entry name" value="zf-C2H2"/>
    <property type="match status" value="1"/>
</dbReference>
<dbReference type="SUPFAM" id="SSF57667">
    <property type="entry name" value="beta-beta-alpha zinc fingers"/>
    <property type="match status" value="2"/>
</dbReference>